<keyword evidence="5" id="KW-0539">Nucleus</keyword>
<dbReference type="SMART" id="SM00066">
    <property type="entry name" value="GAL4"/>
    <property type="match status" value="1"/>
</dbReference>
<evidence type="ECO:0000256" key="1">
    <source>
        <dbReference type="ARBA" id="ARBA00004123"/>
    </source>
</evidence>
<keyword evidence="4" id="KW-0804">Transcription</keyword>
<dbReference type="GeneID" id="38119076"/>
<dbReference type="OrthoDB" id="3014581at2759"/>
<dbReference type="PROSITE" id="PS50048">
    <property type="entry name" value="ZN2_CY6_FUNGAL_2"/>
    <property type="match status" value="1"/>
</dbReference>
<evidence type="ECO:0000256" key="5">
    <source>
        <dbReference type="ARBA" id="ARBA00023242"/>
    </source>
</evidence>
<dbReference type="GO" id="GO:0008270">
    <property type="term" value="F:zinc ion binding"/>
    <property type="evidence" value="ECO:0007669"/>
    <property type="project" value="InterPro"/>
</dbReference>
<organism evidence="7 8">
    <name type="scientific">Aspergillus mulundensis</name>
    <dbReference type="NCBI Taxonomy" id="1810919"/>
    <lineage>
        <taxon>Eukaryota</taxon>
        <taxon>Fungi</taxon>
        <taxon>Dikarya</taxon>
        <taxon>Ascomycota</taxon>
        <taxon>Pezizomycotina</taxon>
        <taxon>Eurotiomycetes</taxon>
        <taxon>Eurotiomycetidae</taxon>
        <taxon>Eurotiales</taxon>
        <taxon>Aspergillaceae</taxon>
        <taxon>Aspergillus</taxon>
        <taxon>Aspergillus subgen. Nidulantes</taxon>
    </lineage>
</organism>
<dbReference type="InterPro" id="IPR001138">
    <property type="entry name" value="Zn2Cys6_DnaBD"/>
</dbReference>
<keyword evidence="8" id="KW-1185">Reference proteome</keyword>
<dbReference type="Pfam" id="PF00172">
    <property type="entry name" value="Zn_clus"/>
    <property type="match status" value="1"/>
</dbReference>
<comment type="caution">
    <text evidence="7">The sequence shown here is derived from an EMBL/GenBank/DDBJ whole genome shotgun (WGS) entry which is preliminary data.</text>
</comment>
<sequence>MDRKRTKVPAGMIHRWGRTPVSCHLCRAKKLRCDRAHPCSNCVQRKVNCVYSGQGGFQSGRSTTPIVKLTGHRQAVSTSIVENNENALQDRVRRLEEIIMQGGNQVPQVLSTEGPPRATGVLDEDGRPDLRSNSSSQLIPLDTCLRTRSGRDEDRLLQFGTPIPANSPLATLLDLNVPLLTKFLPSLEQATDLFNHFARCLQPTFGVLHIPSTRTLMQQLYQVLLDGDEPDLASLALVYAIFAGAALAWTTEFLEALHATPAEAKTAFSTYSRVALLILDDHQQALPLSTIALEALCTLGYVLTHTDGFSHKLQTLRIRQLLMARALQIHRLDSAKCIEERRLKGCNLIETEVKRRIWWHMVASDWIFALSSGPQEGTYLLQPKHMNVNRPSNVDDEFVSAPGAQHGFPLTIPTSMSAFLYRVHLAELCREIVDVLPPGLFESPETWYKEVDYNIILDLDKRIQSTLANLPIYFKLDPASIQQSLSICHQRPYIAYQRTFLHFGINTRICRLHRPFHLEGFGNPQYAYSRSMCVRSAETVLSLRQSLDDVGALINLNPSRFWVVVQHVYHAAIILATEVSLNPQSPEAAARKEEVLAACRMLERSKHESAALKKAIQKNTQTLRMILQNQAPVSKIGPMATKNCGNSRLPDTGGQPNLSSNIDSLYIVNPSVPAVSTFTGTEQEVYVPGASEWPDTFQDQSFDDDTWGKLWSDVFDVGLELDVPDWNSILGDLAPSDEITTSSQIRLLASLDTIPAHTHANVAKTYIPPWFMCKDPTTERISTSIMPENDSSISFLQDLNLLSKSFQAARNAVPLCATCHRGFTSPLDPGLIFYPKNLELFIQFELYTRSQRKRAESSSGQTPLKQRAPTATQYATYQNRPRGLGMYTRVVLKGDEDSGPEVLSARAWGGEPLAAIRRAIAVLGSPLYMALPEKDILRDLYLGGVNGDATAEEVGFEYGGFGDNEFFGLRAILAG</sequence>
<evidence type="ECO:0000256" key="2">
    <source>
        <dbReference type="ARBA" id="ARBA00023015"/>
    </source>
</evidence>
<dbReference type="Gene3D" id="4.10.240.10">
    <property type="entry name" value="Zn(2)-C6 fungal-type DNA-binding domain"/>
    <property type="match status" value="1"/>
</dbReference>
<dbReference type="AlphaFoldDB" id="A0A3D8R4N8"/>
<dbReference type="PANTHER" id="PTHR31001">
    <property type="entry name" value="UNCHARACTERIZED TRANSCRIPTIONAL REGULATORY PROTEIN"/>
    <property type="match status" value="1"/>
</dbReference>
<dbReference type="CDD" id="cd00067">
    <property type="entry name" value="GAL4"/>
    <property type="match status" value="1"/>
</dbReference>
<dbReference type="CDD" id="cd12148">
    <property type="entry name" value="fungal_TF_MHR"/>
    <property type="match status" value="1"/>
</dbReference>
<protein>
    <submittedName>
        <fullName evidence="7">Putative Zn(II)2Cys6 transcription factor</fullName>
    </submittedName>
</protein>
<accession>A0A3D8R4N8</accession>
<reference evidence="7 8" key="1">
    <citation type="journal article" date="2018" name="IMA Fungus">
        <title>IMA Genome-F 9: Draft genome sequence of Annulohypoxylon stygium, Aspergillus mulundensis, Berkeleyomyces basicola (syn. Thielaviopsis basicola), Ceratocystis smalleyi, two Cercospora beticola strains, Coleophoma cylindrospora, Fusarium fracticaudum, Phialophora cf. hyalina, and Morchella septimelata.</title>
        <authorList>
            <person name="Wingfield B.D."/>
            <person name="Bills G.F."/>
            <person name="Dong Y."/>
            <person name="Huang W."/>
            <person name="Nel W.J."/>
            <person name="Swalarsk-Parry B.S."/>
            <person name="Vaghefi N."/>
            <person name="Wilken P.M."/>
            <person name="An Z."/>
            <person name="de Beer Z.W."/>
            <person name="De Vos L."/>
            <person name="Chen L."/>
            <person name="Duong T.A."/>
            <person name="Gao Y."/>
            <person name="Hammerbacher A."/>
            <person name="Kikkert J.R."/>
            <person name="Li Y."/>
            <person name="Li H."/>
            <person name="Li K."/>
            <person name="Li Q."/>
            <person name="Liu X."/>
            <person name="Ma X."/>
            <person name="Naidoo K."/>
            <person name="Pethybridge S.J."/>
            <person name="Sun J."/>
            <person name="Steenkamp E.T."/>
            <person name="van der Nest M.A."/>
            <person name="van Wyk S."/>
            <person name="Wingfield M.J."/>
            <person name="Xiong C."/>
            <person name="Yue Q."/>
            <person name="Zhang X."/>
        </authorList>
    </citation>
    <scope>NUCLEOTIDE SEQUENCE [LARGE SCALE GENOMIC DNA]</scope>
    <source>
        <strain evidence="7 8">DSM 5745</strain>
    </source>
</reference>
<comment type="subcellular location">
    <subcellularLocation>
        <location evidence="1">Nucleus</location>
    </subcellularLocation>
</comment>
<evidence type="ECO:0000256" key="3">
    <source>
        <dbReference type="ARBA" id="ARBA00023125"/>
    </source>
</evidence>
<dbReference type="InterPro" id="IPR050613">
    <property type="entry name" value="Sec_Metabolite_Reg"/>
</dbReference>
<dbReference type="STRING" id="1810919.A0A3D8R4N8"/>
<evidence type="ECO:0000313" key="8">
    <source>
        <dbReference type="Proteomes" id="UP000256690"/>
    </source>
</evidence>
<keyword evidence="3" id="KW-0238">DNA-binding</keyword>
<dbReference type="EMBL" id="PVWQ01000011">
    <property type="protein sequence ID" value="RDW68946.1"/>
    <property type="molecule type" value="Genomic_DNA"/>
</dbReference>
<dbReference type="GO" id="GO:0005634">
    <property type="term" value="C:nucleus"/>
    <property type="evidence" value="ECO:0007669"/>
    <property type="project" value="UniProtKB-SubCell"/>
</dbReference>
<dbReference type="SUPFAM" id="SSF57701">
    <property type="entry name" value="Zn2/Cys6 DNA-binding domain"/>
    <property type="match status" value="1"/>
</dbReference>
<feature type="domain" description="Zn(2)-C6 fungal-type" evidence="6">
    <location>
        <begin position="22"/>
        <end position="51"/>
    </location>
</feature>
<proteinExistence type="predicted"/>
<evidence type="ECO:0000259" key="6">
    <source>
        <dbReference type="PROSITE" id="PS50048"/>
    </source>
</evidence>
<keyword evidence="2" id="KW-0805">Transcription regulation</keyword>
<dbReference type="InterPro" id="IPR036864">
    <property type="entry name" value="Zn2-C6_fun-type_DNA-bd_sf"/>
</dbReference>
<evidence type="ECO:0000313" key="7">
    <source>
        <dbReference type="EMBL" id="RDW68946.1"/>
    </source>
</evidence>
<dbReference type="GO" id="GO:0003677">
    <property type="term" value="F:DNA binding"/>
    <property type="evidence" value="ECO:0007669"/>
    <property type="project" value="UniProtKB-KW"/>
</dbReference>
<gene>
    <name evidence="7" type="ORF">DSM5745_08706</name>
</gene>
<dbReference type="Proteomes" id="UP000256690">
    <property type="component" value="Unassembled WGS sequence"/>
</dbReference>
<dbReference type="RefSeq" id="XP_026600735.1">
    <property type="nucleotide sequence ID" value="XM_026750722.1"/>
</dbReference>
<dbReference type="PROSITE" id="PS00463">
    <property type="entry name" value="ZN2_CY6_FUNGAL_1"/>
    <property type="match status" value="1"/>
</dbReference>
<dbReference type="GO" id="GO:0000981">
    <property type="term" value="F:DNA-binding transcription factor activity, RNA polymerase II-specific"/>
    <property type="evidence" value="ECO:0007669"/>
    <property type="project" value="InterPro"/>
</dbReference>
<name>A0A3D8R4N8_9EURO</name>
<dbReference type="PANTHER" id="PTHR31001:SF90">
    <property type="entry name" value="CENTROMERE DNA-BINDING PROTEIN COMPLEX CBF3 SUBUNIT B"/>
    <property type="match status" value="1"/>
</dbReference>
<evidence type="ECO:0000256" key="4">
    <source>
        <dbReference type="ARBA" id="ARBA00023163"/>
    </source>
</evidence>